<name>A0A848J795_9BACT</name>
<accession>A0A848J795</accession>
<dbReference type="InterPro" id="IPR011037">
    <property type="entry name" value="Pyrv_Knase-like_insert_dom_sf"/>
</dbReference>
<proteinExistence type="predicted"/>
<dbReference type="Pfam" id="PF03473">
    <property type="entry name" value="MOSC"/>
    <property type="match status" value="1"/>
</dbReference>
<dbReference type="RefSeq" id="WP_169684734.1">
    <property type="nucleotide sequence ID" value="NZ_JABBNU010000012.1"/>
</dbReference>
<dbReference type="Proteomes" id="UP000559010">
    <property type="component" value="Unassembled WGS sequence"/>
</dbReference>
<dbReference type="InterPro" id="IPR052353">
    <property type="entry name" value="Benzoxazolinone_Detox_Enz"/>
</dbReference>
<comment type="caution">
    <text evidence="2">The sequence shown here is derived from an EMBL/GenBank/DDBJ whole genome shotgun (WGS) entry which is preliminary data.</text>
</comment>
<protein>
    <submittedName>
        <fullName evidence="2">MOSC domain-containing protein</fullName>
    </submittedName>
</protein>
<organism evidence="2 3">
    <name type="scientific">Marinigracilibium pacificum</name>
    <dbReference type="NCBI Taxonomy" id="2729599"/>
    <lineage>
        <taxon>Bacteria</taxon>
        <taxon>Pseudomonadati</taxon>
        <taxon>Bacteroidota</taxon>
        <taxon>Cytophagia</taxon>
        <taxon>Cytophagales</taxon>
        <taxon>Flammeovirgaceae</taxon>
        <taxon>Marinigracilibium</taxon>
    </lineage>
</organism>
<feature type="domain" description="MOSC" evidence="1">
    <location>
        <begin position="28"/>
        <end position="163"/>
    </location>
</feature>
<dbReference type="PANTHER" id="PTHR30212">
    <property type="entry name" value="PROTEIN YIIM"/>
    <property type="match status" value="1"/>
</dbReference>
<dbReference type="Gene3D" id="2.40.33.20">
    <property type="entry name" value="PK beta-barrel domain-like"/>
    <property type="match status" value="1"/>
</dbReference>
<keyword evidence="3" id="KW-1185">Reference proteome</keyword>
<dbReference type="GO" id="GO:0003824">
    <property type="term" value="F:catalytic activity"/>
    <property type="evidence" value="ECO:0007669"/>
    <property type="project" value="InterPro"/>
</dbReference>
<evidence type="ECO:0000313" key="2">
    <source>
        <dbReference type="EMBL" id="NMM50370.1"/>
    </source>
</evidence>
<dbReference type="GO" id="GO:0030151">
    <property type="term" value="F:molybdenum ion binding"/>
    <property type="evidence" value="ECO:0007669"/>
    <property type="project" value="InterPro"/>
</dbReference>
<sequence>MQLNSIFVGKPKDVPYNGKIISTSIYKELVSGPVRVVKHNIEGDQQANLEVHGGEYKAVYAYPVEHYDFWRNSRADLSFEPGVFGENLSVSGLFEDEVNVGDVYKIGTATFAVTTPRLPCFKLGIKMNDPGIIKDFMAAMRSGFYLKVVEEGVIEAGDEIVLLKKDDYGLTIKELVKLQSTDKSNKQLLKKAIEAPALQKDWVDSFKEKLDKLK</sequence>
<dbReference type="GO" id="GO:0030170">
    <property type="term" value="F:pyridoxal phosphate binding"/>
    <property type="evidence" value="ECO:0007669"/>
    <property type="project" value="InterPro"/>
</dbReference>
<dbReference type="PANTHER" id="PTHR30212:SF2">
    <property type="entry name" value="PROTEIN YIIM"/>
    <property type="match status" value="1"/>
</dbReference>
<dbReference type="AlphaFoldDB" id="A0A848J795"/>
<gene>
    <name evidence="2" type="ORF">HH304_18315</name>
</gene>
<dbReference type="InterPro" id="IPR005302">
    <property type="entry name" value="MoCF_Sase_C"/>
</dbReference>
<dbReference type="PROSITE" id="PS51340">
    <property type="entry name" value="MOSC"/>
    <property type="match status" value="1"/>
</dbReference>
<evidence type="ECO:0000259" key="1">
    <source>
        <dbReference type="PROSITE" id="PS51340"/>
    </source>
</evidence>
<evidence type="ECO:0000313" key="3">
    <source>
        <dbReference type="Proteomes" id="UP000559010"/>
    </source>
</evidence>
<dbReference type="SUPFAM" id="SSF50800">
    <property type="entry name" value="PK beta-barrel domain-like"/>
    <property type="match status" value="1"/>
</dbReference>
<reference evidence="2 3" key="1">
    <citation type="submission" date="2020-04" db="EMBL/GenBank/DDBJ databases">
        <title>Flammeovirgaceae bacterium KN852 isolated from deep sea.</title>
        <authorList>
            <person name="Zhang D.-C."/>
        </authorList>
    </citation>
    <scope>NUCLEOTIDE SEQUENCE [LARGE SCALE GENOMIC DNA]</scope>
    <source>
        <strain evidence="2 3">KN852</strain>
    </source>
</reference>
<dbReference type="EMBL" id="JABBNU010000012">
    <property type="protein sequence ID" value="NMM50370.1"/>
    <property type="molecule type" value="Genomic_DNA"/>
</dbReference>